<dbReference type="SUPFAM" id="SSF49354">
    <property type="entry name" value="PapD-like"/>
    <property type="match status" value="1"/>
</dbReference>
<evidence type="ECO:0000313" key="4">
    <source>
        <dbReference type="WBParaSite" id="OFLC_0001343801-mRNA-1"/>
    </source>
</evidence>
<dbReference type="InterPro" id="IPR008962">
    <property type="entry name" value="PapD-like_sf"/>
</dbReference>
<dbReference type="WBParaSite" id="OFLC_0001343801-mRNA-1">
    <property type="protein sequence ID" value="OFLC_0001343801-mRNA-1"/>
    <property type="gene ID" value="OFLC_0001343801"/>
</dbReference>
<protein>
    <submittedName>
        <fullName evidence="4">MSP domain-containing protein</fullName>
    </submittedName>
</protein>
<keyword evidence="1" id="KW-0472">Membrane</keyword>
<dbReference type="Proteomes" id="UP000267606">
    <property type="component" value="Unassembled WGS sequence"/>
</dbReference>
<evidence type="ECO:0000313" key="3">
    <source>
        <dbReference type="Proteomes" id="UP000267606"/>
    </source>
</evidence>
<accession>A0A183I125</accession>
<dbReference type="EMBL" id="UZAJ01040198">
    <property type="protein sequence ID" value="VDP13745.1"/>
    <property type="molecule type" value="Genomic_DNA"/>
</dbReference>
<dbReference type="AlphaFoldDB" id="A0A183I125"/>
<keyword evidence="1" id="KW-0812">Transmembrane</keyword>
<reference evidence="2 3" key="2">
    <citation type="submission" date="2018-11" db="EMBL/GenBank/DDBJ databases">
        <authorList>
            <consortium name="Pathogen Informatics"/>
        </authorList>
    </citation>
    <scope>NUCLEOTIDE SEQUENCE [LARGE SCALE GENOMIC DNA]</scope>
</reference>
<keyword evidence="1" id="KW-1133">Transmembrane helix</keyword>
<keyword evidence="3" id="KW-1185">Reference proteome</keyword>
<evidence type="ECO:0000313" key="2">
    <source>
        <dbReference type="EMBL" id="VDP13745.1"/>
    </source>
</evidence>
<feature type="transmembrane region" description="Helical" evidence="1">
    <location>
        <begin position="132"/>
        <end position="151"/>
    </location>
</feature>
<name>A0A183I125_9BILA</name>
<organism evidence="4">
    <name type="scientific">Onchocerca flexuosa</name>
    <dbReference type="NCBI Taxonomy" id="387005"/>
    <lineage>
        <taxon>Eukaryota</taxon>
        <taxon>Metazoa</taxon>
        <taxon>Ecdysozoa</taxon>
        <taxon>Nematoda</taxon>
        <taxon>Chromadorea</taxon>
        <taxon>Rhabditida</taxon>
        <taxon>Spirurina</taxon>
        <taxon>Spiruromorpha</taxon>
        <taxon>Filarioidea</taxon>
        <taxon>Onchocercidae</taxon>
        <taxon>Onchocerca</taxon>
    </lineage>
</organism>
<gene>
    <name evidence="2" type="ORF">OFLC_LOCUS13437</name>
</gene>
<evidence type="ECO:0000256" key="1">
    <source>
        <dbReference type="SAM" id="Phobius"/>
    </source>
</evidence>
<dbReference type="InterPro" id="IPR013783">
    <property type="entry name" value="Ig-like_fold"/>
</dbReference>
<reference evidence="4" key="1">
    <citation type="submission" date="2016-06" db="UniProtKB">
        <authorList>
            <consortium name="WormBaseParasite"/>
        </authorList>
    </citation>
    <scope>IDENTIFICATION</scope>
</reference>
<proteinExistence type="predicted"/>
<sequence length="189" mass="21780">MMTMPPYMTNDRFVWTADEPDAELIEPEILASVDKNWLTFTSQEDCPPQSHCFTLYNYGDHAFAFNISTSDNYAYFVSQISSFQVNGTVFGRQLHALPFVRTTNSMKITVYRRPTNAFKVDEDYPYIKRTSLSVLLFISIFHPALFVRSILYKRLMASLLIDSLQSSKRSLIHLFGTNFSLENSADIRV</sequence>
<dbReference type="Gene3D" id="2.60.40.10">
    <property type="entry name" value="Immunoglobulins"/>
    <property type="match status" value="1"/>
</dbReference>